<evidence type="ECO:0000313" key="2">
    <source>
        <dbReference type="EMBL" id="QFI76012.1"/>
    </source>
</evidence>
<organism evidence="2 3">
    <name type="scientific">Bradyrhizobium betae</name>
    <dbReference type="NCBI Taxonomy" id="244734"/>
    <lineage>
        <taxon>Bacteria</taxon>
        <taxon>Pseudomonadati</taxon>
        <taxon>Pseudomonadota</taxon>
        <taxon>Alphaproteobacteria</taxon>
        <taxon>Hyphomicrobiales</taxon>
        <taxon>Nitrobacteraceae</taxon>
        <taxon>Bradyrhizobium</taxon>
    </lineage>
</organism>
<feature type="region of interest" description="Disordered" evidence="1">
    <location>
        <begin position="33"/>
        <end position="70"/>
    </location>
</feature>
<reference evidence="3" key="1">
    <citation type="submission" date="2019-10" db="EMBL/GenBank/DDBJ databases">
        <title>Complete Genome Sequence of Bradyrhizobium betae type strain PL7HG1T.</title>
        <authorList>
            <person name="Bromfield E.S.P."/>
            <person name="Cloutier S."/>
        </authorList>
    </citation>
    <scope>NUCLEOTIDE SEQUENCE [LARGE SCALE GENOMIC DNA]</scope>
    <source>
        <strain evidence="3">PL7HG1</strain>
    </source>
</reference>
<evidence type="ECO:0000313" key="3">
    <source>
        <dbReference type="Proteomes" id="UP000325641"/>
    </source>
</evidence>
<gene>
    <name evidence="2" type="ORF">F8237_28595</name>
</gene>
<name>A0A5P6PCH6_9BRAD</name>
<protein>
    <submittedName>
        <fullName evidence="2">Uncharacterized protein</fullName>
    </submittedName>
</protein>
<dbReference type="EMBL" id="CP044543">
    <property type="protein sequence ID" value="QFI76012.1"/>
    <property type="molecule type" value="Genomic_DNA"/>
</dbReference>
<dbReference type="KEGG" id="bbet:F8237_28595"/>
<evidence type="ECO:0000256" key="1">
    <source>
        <dbReference type="SAM" id="MobiDB-lite"/>
    </source>
</evidence>
<proteinExistence type="predicted"/>
<sequence length="70" mass="7717">MLRSRVPNALQPRRGDNVHSVILSCEWRDAKHRAGSLEGRTAEMQPGRRPSRLAEEASTSSDNGYAVARG</sequence>
<dbReference type="AlphaFoldDB" id="A0A5P6PCH6"/>
<accession>A0A5P6PCH6</accession>
<dbReference type="Proteomes" id="UP000325641">
    <property type="component" value="Chromosome"/>
</dbReference>